<gene>
    <name evidence="3" type="ORF">GCM10010528_15600</name>
</gene>
<dbReference type="InterPro" id="IPR001279">
    <property type="entry name" value="Metallo-B-lactamas"/>
</dbReference>
<dbReference type="InterPro" id="IPR036866">
    <property type="entry name" value="RibonucZ/Hydroxyglut_hydro"/>
</dbReference>
<dbReference type="SUPFAM" id="SSF56281">
    <property type="entry name" value="Metallo-hydrolase/oxidoreductase"/>
    <property type="match status" value="1"/>
</dbReference>
<proteinExistence type="predicted"/>
<dbReference type="SMART" id="SM00849">
    <property type="entry name" value="Lactamase_B"/>
    <property type="match status" value="1"/>
</dbReference>
<evidence type="ECO:0000256" key="1">
    <source>
        <dbReference type="SAM" id="MobiDB-lite"/>
    </source>
</evidence>
<dbReference type="Proteomes" id="UP001501035">
    <property type="component" value="Unassembled WGS sequence"/>
</dbReference>
<sequence length="233" mass="24220">MTAISPVDDNYTGTVAGPHQPIRRTTAHSTITKMSVGPMDNNTYVVTCTATGDQLLIDAANDASAILALLAELPGTLRAILTTHGHPDHVLALEAIAAATGVPTLAGRDDAAALPLAPDRLLDDGDDITVGNLTLRAIHLVGHTEGSIALALRDASEDGAGLMSVQLFTGDCLFPGGVGKTWQPGDFERLLGGVTTKLFGAYPDDTAVYPGHGNDTTLGAQRPHLTQWAARGW</sequence>
<feature type="region of interest" description="Disordered" evidence="1">
    <location>
        <begin position="1"/>
        <end position="25"/>
    </location>
</feature>
<dbReference type="PANTHER" id="PTHR46233">
    <property type="entry name" value="HYDROXYACYLGLUTATHIONE HYDROLASE GLOC"/>
    <property type="match status" value="1"/>
</dbReference>
<keyword evidence="4" id="KW-1185">Reference proteome</keyword>
<evidence type="ECO:0000313" key="4">
    <source>
        <dbReference type="Proteomes" id="UP001501035"/>
    </source>
</evidence>
<accession>A0ABP6LDH6</accession>
<comment type="caution">
    <text evidence="3">The sequence shown here is derived from an EMBL/GenBank/DDBJ whole genome shotgun (WGS) entry which is preliminary data.</text>
</comment>
<protein>
    <submittedName>
        <fullName evidence="3">MBL fold metallo-hydrolase</fullName>
    </submittedName>
</protein>
<dbReference type="PANTHER" id="PTHR46233:SF1">
    <property type="entry name" value="CONSERVED PROTEIN"/>
    <property type="match status" value="1"/>
</dbReference>
<feature type="domain" description="Metallo-beta-lactamase" evidence="2">
    <location>
        <begin position="40"/>
        <end position="212"/>
    </location>
</feature>
<dbReference type="Gene3D" id="3.60.15.10">
    <property type="entry name" value="Ribonuclease Z/Hydroxyacylglutathione hydrolase-like"/>
    <property type="match status" value="1"/>
</dbReference>
<organism evidence="3 4">
    <name type="scientific">Gordonia defluvii</name>
    <dbReference type="NCBI Taxonomy" id="283718"/>
    <lineage>
        <taxon>Bacteria</taxon>
        <taxon>Bacillati</taxon>
        <taxon>Actinomycetota</taxon>
        <taxon>Actinomycetes</taxon>
        <taxon>Mycobacteriales</taxon>
        <taxon>Gordoniaceae</taxon>
        <taxon>Gordonia</taxon>
    </lineage>
</organism>
<dbReference type="CDD" id="cd06262">
    <property type="entry name" value="metallo-hydrolase-like_MBL-fold"/>
    <property type="match status" value="1"/>
</dbReference>
<dbReference type="InterPro" id="IPR051453">
    <property type="entry name" value="MBL_Glyoxalase_II"/>
</dbReference>
<dbReference type="RefSeq" id="WP_290714015.1">
    <property type="nucleotide sequence ID" value="NZ_BAAAVS010000022.1"/>
</dbReference>
<reference evidence="4" key="1">
    <citation type="journal article" date="2019" name="Int. J. Syst. Evol. Microbiol.">
        <title>The Global Catalogue of Microorganisms (GCM) 10K type strain sequencing project: providing services to taxonomists for standard genome sequencing and annotation.</title>
        <authorList>
            <consortium name="The Broad Institute Genomics Platform"/>
            <consortium name="The Broad Institute Genome Sequencing Center for Infectious Disease"/>
            <person name="Wu L."/>
            <person name="Ma J."/>
        </authorList>
    </citation>
    <scope>NUCLEOTIDE SEQUENCE [LARGE SCALE GENOMIC DNA]</scope>
    <source>
        <strain evidence="4">JCM 14234</strain>
    </source>
</reference>
<name>A0ABP6LDH6_9ACTN</name>
<evidence type="ECO:0000259" key="2">
    <source>
        <dbReference type="SMART" id="SM00849"/>
    </source>
</evidence>
<dbReference type="Pfam" id="PF00753">
    <property type="entry name" value="Lactamase_B"/>
    <property type="match status" value="1"/>
</dbReference>
<evidence type="ECO:0000313" key="3">
    <source>
        <dbReference type="EMBL" id="GAA3035715.1"/>
    </source>
</evidence>
<dbReference type="EMBL" id="BAAAVS010000022">
    <property type="protein sequence ID" value="GAA3035715.1"/>
    <property type="molecule type" value="Genomic_DNA"/>
</dbReference>